<name>A0ABW5D3S3_9BACT</name>
<feature type="region of interest" description="Disordered" evidence="1">
    <location>
        <begin position="524"/>
        <end position="546"/>
    </location>
</feature>
<keyword evidence="3" id="KW-1185">Reference proteome</keyword>
<dbReference type="RefSeq" id="WP_386818369.1">
    <property type="nucleotide sequence ID" value="NZ_JBHUIT010000002.1"/>
</dbReference>
<evidence type="ECO:0000256" key="1">
    <source>
        <dbReference type="SAM" id="MobiDB-lite"/>
    </source>
</evidence>
<comment type="caution">
    <text evidence="2">The sequence shown here is derived from an EMBL/GenBank/DDBJ whole genome shotgun (WGS) entry which is preliminary data.</text>
</comment>
<evidence type="ECO:0000313" key="2">
    <source>
        <dbReference type="EMBL" id="MFD2255713.1"/>
    </source>
</evidence>
<dbReference type="Proteomes" id="UP001597375">
    <property type="component" value="Unassembled WGS sequence"/>
</dbReference>
<accession>A0ABW5D3S3</accession>
<gene>
    <name evidence="2" type="ORF">ACFSSA_03410</name>
</gene>
<protein>
    <submittedName>
        <fullName evidence="2">Alkaline phosphatase PhoX</fullName>
    </submittedName>
</protein>
<organism evidence="2 3">
    <name type="scientific">Luteolibacter algae</name>
    <dbReference type="NCBI Taxonomy" id="454151"/>
    <lineage>
        <taxon>Bacteria</taxon>
        <taxon>Pseudomonadati</taxon>
        <taxon>Verrucomicrobiota</taxon>
        <taxon>Verrucomicrobiia</taxon>
        <taxon>Verrucomicrobiales</taxon>
        <taxon>Verrucomicrobiaceae</taxon>
        <taxon>Luteolibacter</taxon>
    </lineage>
</organism>
<evidence type="ECO:0000313" key="3">
    <source>
        <dbReference type="Proteomes" id="UP001597375"/>
    </source>
</evidence>
<dbReference type="InterPro" id="IPR008557">
    <property type="entry name" value="PhoX"/>
</dbReference>
<proteinExistence type="predicted"/>
<reference evidence="3" key="1">
    <citation type="journal article" date="2019" name="Int. J. Syst. Evol. Microbiol.">
        <title>The Global Catalogue of Microorganisms (GCM) 10K type strain sequencing project: providing services to taxonomists for standard genome sequencing and annotation.</title>
        <authorList>
            <consortium name="The Broad Institute Genomics Platform"/>
            <consortium name="The Broad Institute Genome Sequencing Center for Infectious Disease"/>
            <person name="Wu L."/>
            <person name="Ma J."/>
        </authorList>
    </citation>
    <scope>NUCLEOTIDE SEQUENCE [LARGE SCALE GENOMIC DNA]</scope>
    <source>
        <strain evidence="3">CGMCC 4.7106</strain>
    </source>
</reference>
<sequence>MKYQTLLVAGLFTTGLNAGILTTEGSYFAPSVNSDFSFAPLITVGDRVPMSGATAGEEFVFTGIPDAMGINRDRETGERVLYVAHEFPNSTTTSPIPGAAKKLKGAYVSRFSLDADGSIIEGGLAHSSVLLNGTEIDNPNEDSSSAFSRFCSGSFAGRDQGLDRPFFFTNEESGLGSVYDNSSVGGGALSVAVVDGKMHTLPALGRVARETTIVQPRRDRHTVVISTEDGGYPSYIYMFVGEKSRSGSDPIAKNGLAQGKTYVLASKGAKANPTLQGNNGTLTQPGAANAIDTEWSEIPNAATMNSNELKIAADAAGGFAFNRVEDCEFDPAKPTRTLFVGATGGSGANTLGRLYEVSLDPVNPAGEGKLGIVYNAELVAKPGGTYTNVSTGRYYSANGGTQSSASYTGGSVANGADYPVSIDNLAVSKDFIVVCEDRNSPADAVFSQHSRNGGVWTLDRNNGMAAKLQATFNYSYVEGRDNHSAINAGQWESSGVIDSSNVFGEGTFVINIQAHDQTVNILDAGGQPTNTTKKSMRTTAPDGNGGTLSVSEALSRFNEDGQVLLMRLNVR</sequence>
<dbReference type="EMBL" id="JBHUIT010000002">
    <property type="protein sequence ID" value="MFD2255713.1"/>
    <property type="molecule type" value="Genomic_DNA"/>
</dbReference>
<dbReference type="Pfam" id="PF05787">
    <property type="entry name" value="PhoX"/>
    <property type="match status" value="1"/>
</dbReference>